<dbReference type="EMBL" id="BK016227">
    <property type="protein sequence ID" value="DAG03336.1"/>
    <property type="molecule type" value="Genomic_DNA"/>
</dbReference>
<sequence length="602" mass="69611">MISRINLFNYGEVGERLSGIRESEIYKQSAQKIENFIINEIGNLKIAKKWETKVINKIVGKISNIFDTKFDFYIVTDNSNILSIRKNDLEILYKMPITTSYKKYKMVDNKLFIYGNSYDNVIVLEFDVDGRIGTSNFLDLIKLPVKDKEEVKIDVYKCYKLEGIENLRISLLGTYTNPKLRSNNGIYLFNTNIRLERLYKQYKASITDNILSNATDGMVFGVLHGFYPNENEKQYIIGNTKVNLVSGGVDVKYGSEYFVKFDSNIDGELTYGKLINIKNFVQDVGMYSDRYFIINNGIFYFSKKGDYFDFRNDTKQDSAFFFKPNPINNMFPEIYSSEVGNKIYVTTSNGVYVISAGNIFSSTNYSVYVASEMPCKDKGVLIEDNFYFLNKDNILKCVQSVPNQIGYENFVTVDVEKYSISNNFDDIGKIKYDNRLMLVACNTIRTNQTNLYFYQNLEFNVFRRFSVTTENEFHNFNTMNKNLIFGNTFLRESNRNMRKALLKLNPPAITTEKGGNYSNDYQSNVERVFIKVLNEGNQAIKGIRINKSDISKIPQENDLFNCFRLDKQFPILNGYEIEVTTNEDNNIFEILGIDTKLKVASD</sequence>
<accession>A0A8S5V9G9</accession>
<proteinExistence type="predicted"/>
<protein>
    <submittedName>
        <fullName evidence="1">PROTEIN complex, DNA ejection, VIRAL.33A</fullName>
    </submittedName>
</protein>
<evidence type="ECO:0000313" key="1">
    <source>
        <dbReference type="EMBL" id="DAG03336.1"/>
    </source>
</evidence>
<reference evidence="1" key="1">
    <citation type="journal article" date="2021" name="Proc. Natl. Acad. Sci. U.S.A.">
        <title>A Catalog of Tens of Thousands of Viruses from Human Metagenomes Reveals Hidden Associations with Chronic Diseases.</title>
        <authorList>
            <person name="Tisza M.J."/>
            <person name="Buck C.B."/>
        </authorList>
    </citation>
    <scope>NUCLEOTIDE SEQUENCE</scope>
    <source>
        <strain evidence="1">Ct6rT12</strain>
    </source>
</reference>
<name>A0A8S5V9G9_9CAUD</name>
<organism evidence="1">
    <name type="scientific">Siphoviridae sp. ct6rT12</name>
    <dbReference type="NCBI Taxonomy" id="2825346"/>
    <lineage>
        <taxon>Viruses</taxon>
        <taxon>Duplodnaviria</taxon>
        <taxon>Heunggongvirae</taxon>
        <taxon>Uroviricota</taxon>
        <taxon>Caudoviricetes</taxon>
    </lineage>
</organism>